<evidence type="ECO:0000313" key="2">
    <source>
        <dbReference type="Proteomes" id="UP000789572"/>
    </source>
</evidence>
<gene>
    <name evidence="1" type="ORF">POCULU_LOCUS10738</name>
</gene>
<sequence>LEASSVYRLWDLLEYVDFELHLIFSEKRRRSTIGSKHLDSIF</sequence>
<evidence type="ECO:0000313" key="1">
    <source>
        <dbReference type="EMBL" id="CAG8666665.1"/>
    </source>
</evidence>
<comment type="caution">
    <text evidence="1">The sequence shown here is derived from an EMBL/GenBank/DDBJ whole genome shotgun (WGS) entry which is preliminary data.</text>
</comment>
<reference evidence="1" key="1">
    <citation type="submission" date="2021-06" db="EMBL/GenBank/DDBJ databases">
        <authorList>
            <person name="Kallberg Y."/>
            <person name="Tangrot J."/>
            <person name="Rosling A."/>
        </authorList>
    </citation>
    <scope>NUCLEOTIDE SEQUENCE</scope>
    <source>
        <strain evidence="1">IA702</strain>
    </source>
</reference>
<keyword evidence="2" id="KW-1185">Reference proteome</keyword>
<dbReference type="AlphaFoldDB" id="A0A9N9HD89"/>
<dbReference type="Proteomes" id="UP000789572">
    <property type="component" value="Unassembled WGS sequence"/>
</dbReference>
<accession>A0A9N9HD89</accession>
<name>A0A9N9HD89_9GLOM</name>
<feature type="non-terminal residue" evidence="1">
    <location>
        <position position="42"/>
    </location>
</feature>
<proteinExistence type="predicted"/>
<dbReference type="EMBL" id="CAJVPJ010006167">
    <property type="protein sequence ID" value="CAG8666665.1"/>
    <property type="molecule type" value="Genomic_DNA"/>
</dbReference>
<feature type="non-terminal residue" evidence="1">
    <location>
        <position position="1"/>
    </location>
</feature>
<protein>
    <submittedName>
        <fullName evidence="1">5479_t:CDS:1</fullName>
    </submittedName>
</protein>
<organism evidence="1 2">
    <name type="scientific">Paraglomus occultum</name>
    <dbReference type="NCBI Taxonomy" id="144539"/>
    <lineage>
        <taxon>Eukaryota</taxon>
        <taxon>Fungi</taxon>
        <taxon>Fungi incertae sedis</taxon>
        <taxon>Mucoromycota</taxon>
        <taxon>Glomeromycotina</taxon>
        <taxon>Glomeromycetes</taxon>
        <taxon>Paraglomerales</taxon>
        <taxon>Paraglomeraceae</taxon>
        <taxon>Paraglomus</taxon>
    </lineage>
</organism>